<reference evidence="7" key="2">
    <citation type="submission" date="2020-12" db="EMBL/GenBank/DDBJ databases">
        <authorList>
            <person name="Mcmullen J.G."/>
        </authorList>
    </citation>
    <scope>NUCLEOTIDE SEQUENCE</scope>
    <source>
        <strain evidence="7">Dm-2019-70</strain>
    </source>
</reference>
<dbReference type="Proteomes" id="UP000217918">
    <property type="component" value="Unassembled WGS sequence"/>
</dbReference>
<dbReference type="InterPro" id="IPR011004">
    <property type="entry name" value="Trimer_LpxA-like_sf"/>
</dbReference>
<feature type="domain" description="Maltose/galactoside acetyltransferase" evidence="6">
    <location>
        <begin position="10"/>
        <end position="64"/>
    </location>
</feature>
<dbReference type="Pfam" id="PF12464">
    <property type="entry name" value="Mac"/>
    <property type="match status" value="1"/>
</dbReference>
<dbReference type="GO" id="GO:0008870">
    <property type="term" value="F:galactoside O-acetyltransferase activity"/>
    <property type="evidence" value="ECO:0007669"/>
    <property type="project" value="TreeGrafter"/>
</dbReference>
<dbReference type="EC" id="2.3.1.-" evidence="5"/>
<dbReference type="OrthoDB" id="9812571at2"/>
<dbReference type="CDD" id="cd03357">
    <property type="entry name" value="LbH_MAT_GAT"/>
    <property type="match status" value="1"/>
</dbReference>
<evidence type="ECO:0000259" key="6">
    <source>
        <dbReference type="SMART" id="SM01266"/>
    </source>
</evidence>
<evidence type="ECO:0000256" key="2">
    <source>
        <dbReference type="ARBA" id="ARBA00022679"/>
    </source>
</evidence>
<evidence type="ECO:0000256" key="4">
    <source>
        <dbReference type="ARBA" id="ARBA00023315"/>
    </source>
</evidence>
<evidence type="ECO:0000313" key="10">
    <source>
        <dbReference type="Proteomes" id="UP000676478"/>
    </source>
</evidence>
<evidence type="ECO:0000313" key="9">
    <source>
        <dbReference type="Proteomes" id="UP000217918"/>
    </source>
</evidence>
<dbReference type="PANTHER" id="PTHR43017:SF1">
    <property type="entry name" value="ACETYLTRANSFERASE YJL218W-RELATED"/>
    <property type="match status" value="1"/>
</dbReference>
<evidence type="ECO:0000313" key="7">
    <source>
        <dbReference type="EMBL" id="MBS1010447.1"/>
    </source>
</evidence>
<keyword evidence="3" id="KW-0677">Repeat</keyword>
<keyword evidence="2 5" id="KW-0808">Transferase</keyword>
<dbReference type="Pfam" id="PF14602">
    <property type="entry name" value="Hexapep_2"/>
    <property type="match status" value="1"/>
</dbReference>
<organism evidence="7 10">
    <name type="scientific">Levilactobacillus brevis</name>
    <name type="common">Lactobacillus brevis</name>
    <dbReference type="NCBI Taxonomy" id="1580"/>
    <lineage>
        <taxon>Bacteria</taxon>
        <taxon>Bacillati</taxon>
        <taxon>Bacillota</taxon>
        <taxon>Bacilli</taxon>
        <taxon>Lactobacillales</taxon>
        <taxon>Lactobacillaceae</taxon>
        <taxon>Levilactobacillus</taxon>
    </lineage>
</organism>
<name>A0A1X0XTN1_LEVBR</name>
<comment type="similarity">
    <text evidence="1 5">Belongs to the transferase hexapeptide repeat family.</text>
</comment>
<dbReference type="EMBL" id="NVYO01000001">
    <property type="protein sequence ID" value="PBQ24871.1"/>
    <property type="molecule type" value="Genomic_DNA"/>
</dbReference>
<keyword evidence="4 5" id="KW-0012">Acyltransferase</keyword>
<dbReference type="AlphaFoldDB" id="A0A1X0XTN1"/>
<accession>A0A1X0XTN1</accession>
<gene>
    <name evidence="8" type="ORF">CNR29_12895</name>
    <name evidence="7" type="ORF">JK167_06330</name>
</gene>
<dbReference type="SMART" id="SM01266">
    <property type="entry name" value="Mac"/>
    <property type="match status" value="1"/>
</dbReference>
<dbReference type="Proteomes" id="UP000676478">
    <property type="component" value="Unassembled WGS sequence"/>
</dbReference>
<comment type="caution">
    <text evidence="7">The sequence shown here is derived from an EMBL/GenBank/DDBJ whole genome shotgun (WGS) entry which is preliminary data.</text>
</comment>
<protein>
    <recommendedName>
        <fullName evidence="5">Acetyltransferase</fullName>
        <ecNumber evidence="5">2.3.1.-</ecNumber>
    </recommendedName>
</protein>
<dbReference type="PROSITE" id="PS00101">
    <property type="entry name" value="HEXAPEP_TRANSFERASES"/>
    <property type="match status" value="1"/>
</dbReference>
<evidence type="ECO:0000256" key="1">
    <source>
        <dbReference type="ARBA" id="ARBA00007274"/>
    </source>
</evidence>
<dbReference type="InterPro" id="IPR001451">
    <property type="entry name" value="Hexapep"/>
</dbReference>
<dbReference type="RefSeq" id="WP_035465955.1">
    <property type="nucleotide sequence ID" value="NZ_CAKMAP010000001.1"/>
</dbReference>
<dbReference type="EMBL" id="JAERKF010000006">
    <property type="protein sequence ID" value="MBS1010447.1"/>
    <property type="molecule type" value="Genomic_DNA"/>
</dbReference>
<dbReference type="Gene3D" id="2.160.10.10">
    <property type="entry name" value="Hexapeptide repeat proteins"/>
    <property type="match status" value="1"/>
</dbReference>
<proteinExistence type="inferred from homology"/>
<evidence type="ECO:0000313" key="8">
    <source>
        <dbReference type="EMBL" id="PBQ24871.1"/>
    </source>
</evidence>
<dbReference type="SUPFAM" id="SSF51161">
    <property type="entry name" value="Trimeric LpxA-like enzymes"/>
    <property type="match status" value="1"/>
</dbReference>
<dbReference type="FunFam" id="2.160.10.10:FF:000025">
    <property type="entry name" value="Hexapeptide-repeat containing-acetyltransferase"/>
    <property type="match status" value="1"/>
</dbReference>
<evidence type="ECO:0000256" key="3">
    <source>
        <dbReference type="ARBA" id="ARBA00022737"/>
    </source>
</evidence>
<dbReference type="InterPro" id="IPR018357">
    <property type="entry name" value="Hexapep_transf_CS"/>
</dbReference>
<reference evidence="8 9" key="1">
    <citation type="submission" date="2017-09" db="EMBL/GenBank/DDBJ databases">
        <title>Genome sequence of Lactobacillus brevis D7.</title>
        <authorList>
            <person name="Kwon M.-S."/>
            <person name="Lim S.K."/>
            <person name="Choi H.-J."/>
        </authorList>
    </citation>
    <scope>NUCLEOTIDE SEQUENCE [LARGE SCALE GENOMIC DNA]</scope>
    <source>
        <strain evidence="8 9">D7</strain>
    </source>
</reference>
<dbReference type="PANTHER" id="PTHR43017">
    <property type="entry name" value="GALACTOSIDE O-ACETYLTRANSFERASE"/>
    <property type="match status" value="1"/>
</dbReference>
<reference evidence="7" key="3">
    <citation type="submission" date="2022-09" db="EMBL/GenBank/DDBJ databases">
        <title>Genome-inferred correspondence between phylogeny and metabolic traits in the wild Drosophila gut microbiome.</title>
        <authorList>
            <person name="Bueno E."/>
            <person name="Blow F."/>
            <person name="Douglas A.E."/>
        </authorList>
    </citation>
    <scope>NUCLEOTIDE SEQUENCE</scope>
    <source>
        <strain evidence="7">Dm-2019-70</strain>
    </source>
</reference>
<dbReference type="InterPro" id="IPR024688">
    <property type="entry name" value="Mac_dom"/>
</dbReference>
<evidence type="ECO:0000256" key="5">
    <source>
        <dbReference type="RuleBase" id="RU367021"/>
    </source>
</evidence>
<sequence length="211" mass="23492">MKGLKPMGNLEKMHTGDLYLPDDPAIEKDQQHYLDRLYDYNHTRPSDSAQKQAILHELFAEIGVNCYVETPFHANFGGHHVHFGNDVYANFNLTLVDDTHIYVGDHTMIGPNVTIATAGHPITPDLRAKNYQYNVPVHIGKNCWLGAGVIVLPGITIGDNVVIGAGSIVTKDLPDNVVAVGNPCHVLRPVNEHDREFYFKDRQIDPALFKS</sequence>
<dbReference type="InterPro" id="IPR039369">
    <property type="entry name" value="LacA-like"/>
</dbReference>